<dbReference type="OrthoDB" id="1443520at2"/>
<accession>A0A3N0DYW0</accession>
<evidence type="ECO:0000313" key="1">
    <source>
        <dbReference type="EMBL" id="RNL80799.1"/>
    </source>
</evidence>
<name>A0A3N0DYW0_SINP1</name>
<comment type="caution">
    <text evidence="1">The sequence shown here is derived from an EMBL/GenBank/DDBJ whole genome shotgun (WGS) entry which is preliminary data.</text>
</comment>
<dbReference type="RefSeq" id="WP_123217578.1">
    <property type="nucleotide sequence ID" value="NZ_RJTM01000126.1"/>
</dbReference>
<gene>
    <name evidence="1" type="ORF">ED312_18820</name>
</gene>
<proteinExistence type="predicted"/>
<organism evidence="1 2">
    <name type="scientific">Sinomicrobium pectinilyticum</name>
    <dbReference type="NCBI Taxonomy" id="1084421"/>
    <lineage>
        <taxon>Bacteria</taxon>
        <taxon>Pseudomonadati</taxon>
        <taxon>Bacteroidota</taxon>
        <taxon>Flavobacteriia</taxon>
        <taxon>Flavobacteriales</taxon>
        <taxon>Flavobacteriaceae</taxon>
        <taxon>Sinomicrobium</taxon>
    </lineage>
</organism>
<dbReference type="EMBL" id="RJTM01000126">
    <property type="protein sequence ID" value="RNL80799.1"/>
    <property type="molecule type" value="Genomic_DNA"/>
</dbReference>
<dbReference type="PROSITE" id="PS51257">
    <property type="entry name" value="PROKAR_LIPOPROTEIN"/>
    <property type="match status" value="1"/>
</dbReference>
<evidence type="ECO:0000313" key="2">
    <source>
        <dbReference type="Proteomes" id="UP000267469"/>
    </source>
</evidence>
<dbReference type="Proteomes" id="UP000267469">
    <property type="component" value="Unassembled WGS sequence"/>
</dbReference>
<reference evidence="1 2" key="1">
    <citation type="submission" date="2018-10" db="EMBL/GenBank/DDBJ databases">
        <title>Sinomicrobium pectinilyticum sp. nov., a pectinase-producing bacterium isolated from alkaline and saline soil, and emended description of the genus Sinomicrobium.</title>
        <authorList>
            <person name="Cheng B."/>
            <person name="Li C."/>
            <person name="Lai Q."/>
            <person name="Du M."/>
            <person name="Shao Z."/>
            <person name="Xu P."/>
            <person name="Yang C."/>
        </authorList>
    </citation>
    <scope>NUCLEOTIDE SEQUENCE [LARGE SCALE GENOMIC DNA]</scope>
    <source>
        <strain evidence="1 2">5DNS001</strain>
    </source>
</reference>
<dbReference type="AlphaFoldDB" id="A0A3N0DYW0"/>
<evidence type="ECO:0008006" key="3">
    <source>
        <dbReference type="Google" id="ProtNLM"/>
    </source>
</evidence>
<keyword evidence="2" id="KW-1185">Reference proteome</keyword>
<protein>
    <recommendedName>
        <fullName evidence="3">Lipoprotein</fullName>
    </recommendedName>
</protein>
<sequence length="191" mass="22145">MKMTRQFFWVFAVFIVVSCKEEKKESKDAGQDEKTELHIKLPELTEFHGQKSEEINEWAPYVELKKAISEFKEEKGGDVVLQLDNLLEKEKELSTSDFPAKFDNPSVRSRLAVVKTYLLQTRLEAPDPVPEEYLMKQKLKILVAFNDFDRQLNVMMRGSITDEFLTEISNKPLAKRDSVKLDSVQADSIQR</sequence>